<accession>A0AAC9JC83</accession>
<dbReference type="SUPFAM" id="SSF56935">
    <property type="entry name" value="Porins"/>
    <property type="match status" value="1"/>
</dbReference>
<dbReference type="Proteomes" id="UP000182101">
    <property type="component" value="Chromosome"/>
</dbReference>
<evidence type="ECO:0000313" key="1">
    <source>
        <dbReference type="EMBL" id="APD90968.1"/>
    </source>
</evidence>
<name>A0AAC9JC83_9ALTE</name>
<evidence type="ECO:0008006" key="3">
    <source>
        <dbReference type="Google" id="ProtNLM"/>
    </source>
</evidence>
<dbReference type="RefSeq" id="WP_071959916.1">
    <property type="nucleotide sequence ID" value="NZ_CP018024.1"/>
</dbReference>
<dbReference type="PROSITE" id="PS51257">
    <property type="entry name" value="PROKAR_LIPOPROTEIN"/>
    <property type="match status" value="1"/>
</dbReference>
<evidence type="ECO:0000313" key="2">
    <source>
        <dbReference type="Proteomes" id="UP000182101"/>
    </source>
</evidence>
<proteinExistence type="predicted"/>
<reference evidence="1 2" key="1">
    <citation type="submission" date="2016-11" db="EMBL/GenBank/DDBJ databases">
        <title>Networking in microbes: conjugative elements and plasmids in the genus Alteromonas.</title>
        <authorList>
            <person name="Lopez-Perez M."/>
            <person name="Ramon-Marco N."/>
            <person name="Rodriguez-Valera F."/>
        </authorList>
    </citation>
    <scope>NUCLEOTIDE SEQUENCE [LARGE SCALE GENOMIC DNA]</scope>
    <source>
        <strain evidence="1 2">CP48</strain>
    </source>
</reference>
<gene>
    <name evidence="1" type="ORF">BM524_14825</name>
</gene>
<dbReference type="Gene3D" id="2.40.160.10">
    <property type="entry name" value="Porin"/>
    <property type="match status" value="1"/>
</dbReference>
<sequence length="398" mass="44338">MSLNKSLLAVMATVACLFSLEGMGGTDKLELSGFARAVGGKLDTNLATYEGYDSGVSFSEKSLIAVQADYGFSSTLSASVQFLLHTDQDRKSGVEWLYLTYAPVEDWQFNVGRLRTPFLKYSDVIDVGFAYPWINAPQQLYSSYMFSQYEGVSSRYRATFGDAVVDFEAYYGGYKDNLISSGIDVEVEVDELYGGVIEVNYGGFQLRTATITGPKVETSIDEIAPLIQGLKAAGFDDIAERFEINDSASAFLLGASYDTLNWYLSGEWMKVSSDIDVLANLESFYVSYGYYYESVLFHITYAASNQSINTVENTIPVGVTPALDQLYYTVEELNSYFPTDDLDTWTLGARWDVKTNVALKAEVSFLDGKEGKTSFFVVDDQRFDRNATLYQVALEWVF</sequence>
<dbReference type="InterPro" id="IPR023614">
    <property type="entry name" value="Porin_dom_sf"/>
</dbReference>
<organism evidence="1 2">
    <name type="scientific">Alteromonas mediterranea</name>
    <dbReference type="NCBI Taxonomy" id="314275"/>
    <lineage>
        <taxon>Bacteria</taxon>
        <taxon>Pseudomonadati</taxon>
        <taxon>Pseudomonadota</taxon>
        <taxon>Gammaproteobacteria</taxon>
        <taxon>Alteromonadales</taxon>
        <taxon>Alteromonadaceae</taxon>
        <taxon>Alteromonas/Salinimonas group</taxon>
        <taxon>Alteromonas</taxon>
    </lineage>
</organism>
<protein>
    <recommendedName>
        <fullName evidence="3">Porin domain-containing protein</fullName>
    </recommendedName>
</protein>
<dbReference type="EMBL" id="CP018024">
    <property type="protein sequence ID" value="APD90968.1"/>
    <property type="molecule type" value="Genomic_DNA"/>
</dbReference>
<dbReference type="AlphaFoldDB" id="A0AAC9JC83"/>